<evidence type="ECO:0000313" key="2">
    <source>
        <dbReference type="EMBL" id="THH01016.1"/>
    </source>
</evidence>
<evidence type="ECO:0000313" key="3">
    <source>
        <dbReference type="Proteomes" id="UP000309038"/>
    </source>
</evidence>
<sequence length="236" mass="25929">MAFVGGTLFEIGGYLMYVESLNTGHDELFGREILGLLEGKSGYDRSRDQQKLAGNEEDSEKALPGGGRRRFSGLGSWHDLGFLACFIQWMAASIFWISTLTGLPGIIPNLSTGPPTAIADVFFWTPQVIGGTGFIIASILLMLEEQRKWWLLNLKSLGWHIAVWNLVGALGFTLCGALGYAAIVSTKANYQSVMSTFWGSFAFMIGSVIQQWETLWREDPDANSNSNSDNDKNATL</sequence>
<gene>
    <name evidence="2" type="ORF">EW026_g1616</name>
</gene>
<feature type="transmembrane region" description="Helical" evidence="1">
    <location>
        <begin position="80"/>
        <end position="101"/>
    </location>
</feature>
<accession>A0A4S4KQW9</accession>
<keyword evidence="1" id="KW-1133">Transmembrane helix</keyword>
<keyword evidence="3" id="KW-1185">Reference proteome</keyword>
<dbReference type="AlphaFoldDB" id="A0A4S4KQW9"/>
<feature type="transmembrane region" description="Helical" evidence="1">
    <location>
        <begin position="121"/>
        <end position="143"/>
    </location>
</feature>
<keyword evidence="1" id="KW-0812">Transmembrane</keyword>
<reference evidence="2 3" key="1">
    <citation type="submission" date="2019-02" db="EMBL/GenBank/DDBJ databases">
        <title>Genome sequencing of the rare red list fungi Phlebia centrifuga.</title>
        <authorList>
            <person name="Buettner E."/>
            <person name="Kellner H."/>
        </authorList>
    </citation>
    <scope>NUCLEOTIDE SEQUENCE [LARGE SCALE GENOMIC DNA]</scope>
    <source>
        <strain evidence="2 3">DSM 108282</strain>
    </source>
</reference>
<evidence type="ECO:0008006" key="4">
    <source>
        <dbReference type="Google" id="ProtNLM"/>
    </source>
</evidence>
<protein>
    <recommendedName>
        <fullName evidence="4">Integral membrane protein</fullName>
    </recommendedName>
</protein>
<keyword evidence="1" id="KW-0472">Membrane</keyword>
<feature type="transmembrane region" description="Helical" evidence="1">
    <location>
        <begin position="163"/>
        <end position="184"/>
    </location>
</feature>
<comment type="caution">
    <text evidence="2">The sequence shown here is derived from an EMBL/GenBank/DDBJ whole genome shotgun (WGS) entry which is preliminary data.</text>
</comment>
<dbReference type="Proteomes" id="UP000309038">
    <property type="component" value="Unassembled WGS sequence"/>
</dbReference>
<organism evidence="2 3">
    <name type="scientific">Hermanssonia centrifuga</name>
    <dbReference type="NCBI Taxonomy" id="98765"/>
    <lineage>
        <taxon>Eukaryota</taxon>
        <taxon>Fungi</taxon>
        <taxon>Dikarya</taxon>
        <taxon>Basidiomycota</taxon>
        <taxon>Agaricomycotina</taxon>
        <taxon>Agaricomycetes</taxon>
        <taxon>Polyporales</taxon>
        <taxon>Meruliaceae</taxon>
        <taxon>Hermanssonia</taxon>
    </lineage>
</organism>
<dbReference type="EMBL" id="SGPJ01000034">
    <property type="protein sequence ID" value="THH01016.1"/>
    <property type="molecule type" value="Genomic_DNA"/>
</dbReference>
<name>A0A4S4KQW9_9APHY</name>
<evidence type="ECO:0000256" key="1">
    <source>
        <dbReference type="SAM" id="Phobius"/>
    </source>
</evidence>
<proteinExistence type="predicted"/>